<dbReference type="GeneID" id="80553683"/>
<dbReference type="GO" id="GO:0044178">
    <property type="term" value="C:host cell Golgi membrane"/>
    <property type="evidence" value="ECO:0007669"/>
    <property type="project" value="UniProtKB-SubCell"/>
</dbReference>
<name>A0A7D5INA8_9VIRU</name>
<evidence type="ECO:0000256" key="15">
    <source>
        <dbReference type="ARBA" id="ARBA00023184"/>
    </source>
</evidence>
<dbReference type="InterPro" id="IPR005167">
    <property type="entry name" value="Bunya_G1"/>
</dbReference>
<keyword evidence="9" id="KW-1040">Host Golgi apparatus</keyword>
<evidence type="ECO:0000256" key="4">
    <source>
        <dbReference type="ARBA" id="ARBA00015294"/>
    </source>
</evidence>
<protein>
    <recommendedName>
        <fullName evidence="4">Envelopment polyprotein</fullName>
    </recommendedName>
    <alternativeName>
        <fullName evidence="17">M polyprotein</fullName>
    </alternativeName>
</protein>
<evidence type="ECO:0000256" key="17">
    <source>
        <dbReference type="ARBA" id="ARBA00031199"/>
    </source>
</evidence>
<keyword evidence="16" id="KW-1160">Virus entry into host cell</keyword>
<dbReference type="InterPro" id="IPR005168">
    <property type="entry name" value="Bunya_G2"/>
</dbReference>
<organism evidence="21 22">
    <name type="scientific">Orthobunyavirus turlockense</name>
    <dbReference type="NCBI Taxonomy" id="3052452"/>
    <lineage>
        <taxon>Viruses</taxon>
        <taxon>Riboviria</taxon>
        <taxon>Orthornavirae</taxon>
        <taxon>Negarnaviricota</taxon>
        <taxon>Polyploviricotina</taxon>
        <taxon>Bunyaviricetes</taxon>
        <taxon>Elliovirales</taxon>
        <taxon>Peribunyaviridae</taxon>
        <taxon>Orthobunyavirus</taxon>
    </lineage>
</organism>
<dbReference type="InterPro" id="IPR026400">
    <property type="entry name" value="Bunya_nonstruc_pro_NSm"/>
</dbReference>
<keyword evidence="13 18" id="KW-0472">Membrane</keyword>
<evidence type="ECO:0000256" key="5">
    <source>
        <dbReference type="ARBA" id="ARBA00022581"/>
    </source>
</evidence>
<evidence type="ECO:0000256" key="18">
    <source>
        <dbReference type="SAM" id="Phobius"/>
    </source>
</evidence>
<keyword evidence="7" id="KW-0732">Signal</keyword>
<accession>A0A7D5INA8</accession>
<evidence type="ECO:0000256" key="12">
    <source>
        <dbReference type="ARBA" id="ARBA00022989"/>
    </source>
</evidence>
<evidence type="ECO:0000256" key="3">
    <source>
        <dbReference type="ARBA" id="ARBA00004625"/>
    </source>
</evidence>
<feature type="transmembrane region" description="Helical" evidence="18">
    <location>
        <begin position="1402"/>
        <end position="1424"/>
    </location>
</feature>
<evidence type="ECO:0000259" key="19">
    <source>
        <dbReference type="Pfam" id="PF03557"/>
    </source>
</evidence>
<comment type="subcellular location">
    <subcellularLocation>
        <location evidence="2">Host Golgi apparatus membrane</location>
        <topology evidence="2">Multi-pass membrane protein</topology>
    </subcellularLocation>
    <subcellularLocation>
        <location evidence="3">Host endoplasmic reticulum membrane</location>
    </subcellularLocation>
    <subcellularLocation>
        <location evidence="1">Virion membrane</location>
    </subcellularLocation>
</comment>
<keyword evidence="14" id="KW-0325">Glycoprotein</keyword>
<keyword evidence="8" id="KW-1161">Viral attachment to host cell</keyword>
<evidence type="ECO:0000313" key="21">
    <source>
        <dbReference type="EMBL" id="QLA46841.1"/>
    </source>
</evidence>
<evidence type="ECO:0000256" key="16">
    <source>
        <dbReference type="ARBA" id="ARBA00023296"/>
    </source>
</evidence>
<keyword evidence="11" id="KW-1043">Host membrane</keyword>
<feature type="transmembrane region" description="Helical" evidence="18">
    <location>
        <begin position="367"/>
        <end position="390"/>
    </location>
</feature>
<dbReference type="EMBL" id="MK896443">
    <property type="protein sequence ID" value="QLA46841.1"/>
    <property type="molecule type" value="Viral_cRNA"/>
</dbReference>
<feature type="transmembrane region" description="Helical" evidence="18">
    <location>
        <begin position="232"/>
        <end position="251"/>
    </location>
</feature>
<evidence type="ECO:0000313" key="22">
    <source>
        <dbReference type="Proteomes" id="UP001156898"/>
    </source>
</evidence>
<feature type="domain" description="Bunyavirus glycoprotein G1" evidence="19">
    <location>
        <begin position="518"/>
        <end position="1383"/>
    </location>
</feature>
<dbReference type="KEGG" id="vg:80553683"/>
<evidence type="ECO:0000256" key="9">
    <source>
        <dbReference type="ARBA" id="ARBA00022812"/>
    </source>
</evidence>
<dbReference type="Pfam" id="PF03557">
    <property type="entry name" value="Bunya_G1"/>
    <property type="match status" value="1"/>
</dbReference>
<evidence type="ECO:0000256" key="7">
    <source>
        <dbReference type="ARBA" id="ARBA00022729"/>
    </source>
</evidence>
<evidence type="ECO:0000256" key="1">
    <source>
        <dbReference type="ARBA" id="ARBA00004182"/>
    </source>
</evidence>
<reference evidence="21 22" key="1">
    <citation type="submission" date="2019-05" db="EMBL/GenBank/DDBJ databases">
        <title>Genomic Characterization of 104 Bunyaviruses in the Families Peribunyaviridae, Nairoviridae, and Phenuiviridae.</title>
        <authorList>
            <person name="Kapuscinski M."/>
            <person name="Bergren N."/>
            <person name="Russell B."/>
            <person name="Lee J."/>
            <person name="Borland E."/>
            <person name="King D."/>
            <person name="Burkhalter K."/>
            <person name="Stenglein M."/>
            <person name="Kading R."/>
        </authorList>
    </citation>
    <scope>NUCLEOTIDE SEQUENCE [LARGE SCALE GENOMIC DNA]</scope>
    <source>
        <strain evidence="21 22">USA 847-32</strain>
    </source>
</reference>
<evidence type="ECO:0000259" key="20">
    <source>
        <dbReference type="Pfam" id="PF03563"/>
    </source>
</evidence>
<evidence type="ECO:0000256" key="10">
    <source>
        <dbReference type="ARBA" id="ARBA00022844"/>
    </source>
</evidence>
<dbReference type="NCBIfam" id="TIGR04210">
    <property type="entry name" value="bunya_NSm"/>
    <property type="match status" value="1"/>
</dbReference>
<dbReference type="GO" id="GO:0046718">
    <property type="term" value="P:symbiont entry into host cell"/>
    <property type="evidence" value="ECO:0007669"/>
    <property type="project" value="UniProtKB-KW"/>
</dbReference>
<dbReference type="Proteomes" id="UP001156898">
    <property type="component" value="Genome"/>
</dbReference>
<keyword evidence="10" id="KW-0946">Virion</keyword>
<keyword evidence="5" id="KW-0945">Host-virus interaction</keyword>
<sequence>MLIKQVIMRWLMLIFMADLCSCGTIRCFTGGSKVMERTSNVSLSELCLKDDVSQIKVIVEHHKKNDTGLFSTATVWRKWTISDWTTCNPKQMALGTISVITIDQNFILKSTSYICNKDCIITVDKERAQVLLQSDGLNHFEVSGTTLSSGWFKLTATVALDQTCEHVKVSCGQKSMQFHACFKNHMSCIRFLHRSIMPASFAVSICQNIELILMTTFTLIIFMLLTILTKTYICYLLLPIFIPFAYMYGFIYDKSCKKCKLCGLAYHPFTKCGVHCVCGCRFENSESMKTHREKGKCPGFKSMRTARVLCKAKGSAFTLSILLATLALGFLTPVQGLTLDETRPIYSEDQLPEAFQEMQNAINVFRLATILNAGWTHAIFIITLFLYFLYRRFLHRLLNFYVIHCKECDMLHDKTGLKYNGDFTNKCGFCTCGQVEDATGLTVHQIRNNCSSNYKAKMTLNRLTVLALATLIKDSMMLAAASNTEFESCINKPEITPECTGPFMEVGICNHQQKSLKYHDVAGMLLGKGKISKLDVAIIESLPDKIADDLKIIQNSADFHHQLMLEYSFLLRHCDFYSSFITDTSYSQITWQTAAKINETNLCKTESSKKSCKCLKEGQNCGESEDLNNAAQTYYTNKESELGQDFSTMMYILKKLIPGSGYSYMLNLTKADQIDKMKQYLTNISSRYPHNKKLKDFVAIANVILSNLSNLNYHTEEQPPQYKELDPSDLRGGTTDMLEVNFNQTITTNRVTCSNPKKMICISPRTKVATGYMYICKHLGKFYIIDTKDYQLYRMPSNGVLFCAADAQCRYEFRILTTEEMKTVFKDKCKASDHDGTPGYQNEEAISCKIVASGDCTYNNQTGISMSLCSNGQYYPIARGRIYSSDPEELCFDQACSRKQTPYNHKLIQNCKWEDPILKPMRPKTDVSLTFQEYKDRLLKKINTDLILHKFSKTQNLPYFVPQFKYITLQGTSTTDGITSSYIFLEIPALTGTSVGYKVLNPDGEELMDLVIYVKTSKTIAKYKHQYYTGPTIAVNTKHQEQCTGKCPETIAHDDGWATFSKERTSNWGCEEFGCLAIETGCLFGSCQDVIKRELEVYSKSEEDRISTELCVTLSHDTYCVNIDSTTPTINDYFEIQYKTVDVQTLPKMIAVSHHKLLRGQINELGSFGKFCGNVQVVKNMTYGQAAVKFDYICHAAQRKDVIVRKCFENNFQSCKLLTHDTDLILEEGPDTSEVINNKRNTGQIALKVLLGDFNYKQYTKDVEADIEANCVGCTNCIKGITCEIKVKTEIEASCKVITPCPSFTNRIILRPEMETHTVLMKCDKKILAGELTIQICNMKIQAHLSTIESNDKLELSTGDQSTYIHEEDLRCNTWICKVRDEGIAFIFKPLTDWLGSFTKPILIAISCIIILLVLVYIFMPICAKVRDILKKNEYEYLQDSKLSKPKPNTIVKGNKIKIGSSKAVD</sequence>
<evidence type="ECO:0000256" key="6">
    <source>
        <dbReference type="ARBA" id="ARBA00022692"/>
    </source>
</evidence>
<dbReference type="RefSeq" id="YP_010840637.1">
    <property type="nucleotide sequence ID" value="NC_078890.1"/>
</dbReference>
<evidence type="ECO:0000256" key="2">
    <source>
        <dbReference type="ARBA" id="ARBA00004252"/>
    </source>
</evidence>
<keyword evidence="22" id="KW-1185">Reference proteome</keyword>
<evidence type="ECO:0000256" key="8">
    <source>
        <dbReference type="ARBA" id="ARBA00022804"/>
    </source>
</evidence>
<feature type="domain" description="Bunyavirus glycoprotein G2" evidence="20">
    <location>
        <begin position="26"/>
        <end position="307"/>
    </location>
</feature>
<dbReference type="GO" id="GO:0019062">
    <property type="term" value="P:virion attachment to host cell"/>
    <property type="evidence" value="ECO:0007669"/>
    <property type="project" value="UniProtKB-KW"/>
</dbReference>
<evidence type="ECO:0000256" key="13">
    <source>
        <dbReference type="ARBA" id="ARBA00023136"/>
    </source>
</evidence>
<proteinExistence type="predicted"/>
<dbReference type="Pfam" id="PF03563">
    <property type="entry name" value="Bunya_G2"/>
    <property type="match status" value="1"/>
</dbReference>
<evidence type="ECO:0000256" key="14">
    <source>
        <dbReference type="ARBA" id="ARBA00023180"/>
    </source>
</evidence>
<dbReference type="GO" id="GO:0044167">
    <property type="term" value="C:host cell endoplasmic reticulum membrane"/>
    <property type="evidence" value="ECO:0007669"/>
    <property type="project" value="UniProtKB-SubCell"/>
</dbReference>
<evidence type="ECO:0000256" key="11">
    <source>
        <dbReference type="ARBA" id="ARBA00022870"/>
    </source>
</evidence>
<keyword evidence="15" id="KW-1038">Host endoplasmic reticulum</keyword>
<keyword evidence="12 18" id="KW-1133">Transmembrane helix</keyword>
<dbReference type="GO" id="GO:0055036">
    <property type="term" value="C:virion membrane"/>
    <property type="evidence" value="ECO:0007669"/>
    <property type="project" value="UniProtKB-SubCell"/>
</dbReference>
<feature type="transmembrane region" description="Helical" evidence="18">
    <location>
        <begin position="199"/>
        <end position="226"/>
    </location>
</feature>
<dbReference type="GO" id="GO:0044003">
    <property type="term" value="P:symbiont-mediated perturbation of host process"/>
    <property type="evidence" value="ECO:0007669"/>
    <property type="project" value="InterPro"/>
</dbReference>
<keyword evidence="6 18" id="KW-0812">Transmembrane</keyword>